<feature type="domain" description="Methyl-accepting transducer" evidence="8">
    <location>
        <begin position="307"/>
        <end position="543"/>
    </location>
</feature>
<keyword evidence="4 6" id="KW-0807">Transducer</keyword>
<dbReference type="RefSeq" id="WP_307192710.1">
    <property type="nucleotide sequence ID" value="NZ_JAUSUN010000056.1"/>
</dbReference>
<evidence type="ECO:0000256" key="3">
    <source>
        <dbReference type="ARBA" id="ARBA00023136"/>
    </source>
</evidence>
<dbReference type="Pfam" id="PF00672">
    <property type="entry name" value="HAMP"/>
    <property type="match status" value="1"/>
</dbReference>
<evidence type="ECO:0000256" key="2">
    <source>
        <dbReference type="ARBA" id="ARBA00022475"/>
    </source>
</evidence>
<dbReference type="Gene3D" id="6.10.340.10">
    <property type="match status" value="1"/>
</dbReference>
<dbReference type="InterPro" id="IPR003660">
    <property type="entry name" value="HAMP_dom"/>
</dbReference>
<dbReference type="InterPro" id="IPR004089">
    <property type="entry name" value="MCPsignal_dom"/>
</dbReference>
<keyword evidence="3 7" id="KW-0472">Membrane</keyword>
<keyword evidence="7" id="KW-1133">Transmembrane helix</keyword>
<comment type="subcellular location">
    <subcellularLocation>
        <location evidence="1">Cell membrane</location>
    </subcellularLocation>
</comment>
<evidence type="ECO:0000259" key="8">
    <source>
        <dbReference type="PROSITE" id="PS50111"/>
    </source>
</evidence>
<dbReference type="InterPro" id="IPR004090">
    <property type="entry name" value="Chemotax_Me-accpt_rcpt"/>
</dbReference>
<evidence type="ECO:0000256" key="4">
    <source>
        <dbReference type="ARBA" id="ARBA00023224"/>
    </source>
</evidence>
<dbReference type="PROSITE" id="PS50885">
    <property type="entry name" value="HAMP"/>
    <property type="match status" value="1"/>
</dbReference>
<dbReference type="SUPFAM" id="SSF58104">
    <property type="entry name" value="Methyl-accepting chemotaxis protein (MCP) signaling domain"/>
    <property type="match status" value="1"/>
</dbReference>
<keyword evidence="2" id="KW-1003">Cell membrane</keyword>
<evidence type="ECO:0000313" key="10">
    <source>
        <dbReference type="EMBL" id="MDQ0415816.1"/>
    </source>
</evidence>
<gene>
    <name evidence="10" type="ORF">J2S25_004062</name>
</gene>
<dbReference type="PROSITE" id="PS50111">
    <property type="entry name" value="CHEMOTAXIS_TRANSDUC_2"/>
    <property type="match status" value="1"/>
</dbReference>
<dbReference type="SMART" id="SM00283">
    <property type="entry name" value="MA"/>
    <property type="match status" value="1"/>
</dbReference>
<evidence type="ECO:0000256" key="1">
    <source>
        <dbReference type="ARBA" id="ARBA00004236"/>
    </source>
</evidence>
<evidence type="ECO:0000313" key="11">
    <source>
        <dbReference type="Proteomes" id="UP001242313"/>
    </source>
</evidence>
<name>A0ABU0G0U9_9BACI</name>
<organism evidence="10 11">
    <name type="scientific">Mesobacillus stamsii</name>
    <dbReference type="NCBI Taxonomy" id="225347"/>
    <lineage>
        <taxon>Bacteria</taxon>
        <taxon>Bacillati</taxon>
        <taxon>Bacillota</taxon>
        <taxon>Bacilli</taxon>
        <taxon>Bacillales</taxon>
        <taxon>Bacillaceae</taxon>
        <taxon>Mesobacillus</taxon>
    </lineage>
</organism>
<proteinExistence type="inferred from homology"/>
<dbReference type="Gene3D" id="1.10.287.950">
    <property type="entry name" value="Methyl-accepting chemotaxis protein"/>
    <property type="match status" value="1"/>
</dbReference>
<evidence type="ECO:0000256" key="5">
    <source>
        <dbReference type="ARBA" id="ARBA00029447"/>
    </source>
</evidence>
<dbReference type="Proteomes" id="UP001242313">
    <property type="component" value="Unassembled WGS sequence"/>
</dbReference>
<accession>A0ABU0G0U9</accession>
<evidence type="ECO:0000256" key="7">
    <source>
        <dbReference type="SAM" id="Phobius"/>
    </source>
</evidence>
<comment type="caution">
    <text evidence="10">The sequence shown here is derived from an EMBL/GenBank/DDBJ whole genome shotgun (WGS) entry which is preliminary data.</text>
</comment>
<feature type="transmembrane region" description="Helical" evidence="7">
    <location>
        <begin position="210"/>
        <end position="234"/>
    </location>
</feature>
<dbReference type="PRINTS" id="PR00260">
    <property type="entry name" value="CHEMTRNSDUCR"/>
</dbReference>
<feature type="transmembrane region" description="Helical" evidence="7">
    <location>
        <begin position="40"/>
        <end position="62"/>
    </location>
</feature>
<sequence>MKDFLKKLGKWKEGISKRLIRKRFFSEMIKWKDIPIRRKLFLSLGFNSMLFLLMTAFTIFLFQNIRTDIQHVNEKGEQAVTVSEIGSLIRSKDIRIADYITFLRNEDVKGYRKVRNELNQKTQILKDQVTEQRIEKMISNVQKNNSEIDRLFINKVAPSVVRLDKEIYTEARADISELRDRNVKILSEMENIFKNERQSTTDSMSDGMRIFLYLISLSALIGTIVSATIVFFVANSLNYTLKELAEKTKLVAKGKLGKGEITYQGKDEMGQLAGSVNFMMTNLTDMVSGIRSVSYSMEEDSRLLRNYCYNIKLSSSQISATMSELSAGAQEQSAATQELLGKYDLFSEQIESSAVRGNELKHLSMNVKQLTHSGYESMQESVDYIELVWRMVKNTYDEVKEMERQTQNISQLTEVIQSIAAQTHILALNAAIEAARAGEAGKGFMVVANEVRKLANGVEQSLQEINVIVSSVQTVSKNVKESLEHGYQKLEEGQKKIHQTGKGLTEIKTEVDKISGAIEEISNKLDDVGKTNFNVRESLSAIAGNSNQVTAATMDNFSSSQMQDAEIEGIFEKSDHIARQSKDLASLVGKFEIEGSPVPNPAIEAQ</sequence>
<dbReference type="EMBL" id="JAUSUN010000056">
    <property type="protein sequence ID" value="MDQ0415816.1"/>
    <property type="molecule type" value="Genomic_DNA"/>
</dbReference>
<keyword evidence="7" id="KW-0812">Transmembrane</keyword>
<feature type="domain" description="HAMP" evidence="9">
    <location>
        <begin position="241"/>
        <end position="288"/>
    </location>
</feature>
<protein>
    <submittedName>
        <fullName evidence="10">Methyl-accepting chemotaxis protein</fullName>
    </submittedName>
</protein>
<evidence type="ECO:0000256" key="6">
    <source>
        <dbReference type="PROSITE-ProRule" id="PRU00284"/>
    </source>
</evidence>
<comment type="similarity">
    <text evidence="5">Belongs to the methyl-accepting chemotaxis (MCP) protein family.</text>
</comment>
<reference evidence="10 11" key="1">
    <citation type="submission" date="2023-07" db="EMBL/GenBank/DDBJ databases">
        <title>Genomic Encyclopedia of Type Strains, Phase IV (KMG-IV): sequencing the most valuable type-strain genomes for metagenomic binning, comparative biology and taxonomic classification.</title>
        <authorList>
            <person name="Goeker M."/>
        </authorList>
    </citation>
    <scope>NUCLEOTIDE SEQUENCE [LARGE SCALE GENOMIC DNA]</scope>
    <source>
        <strain evidence="10 11">DSM 19598</strain>
    </source>
</reference>
<evidence type="ECO:0000259" key="9">
    <source>
        <dbReference type="PROSITE" id="PS50885"/>
    </source>
</evidence>
<keyword evidence="11" id="KW-1185">Reference proteome</keyword>
<dbReference type="CDD" id="cd06225">
    <property type="entry name" value="HAMP"/>
    <property type="match status" value="1"/>
</dbReference>
<dbReference type="PANTHER" id="PTHR32089:SF112">
    <property type="entry name" value="LYSOZYME-LIKE PROTEIN-RELATED"/>
    <property type="match status" value="1"/>
</dbReference>
<dbReference type="Pfam" id="PF00015">
    <property type="entry name" value="MCPsignal"/>
    <property type="match status" value="1"/>
</dbReference>
<dbReference type="PANTHER" id="PTHR32089">
    <property type="entry name" value="METHYL-ACCEPTING CHEMOTAXIS PROTEIN MCPB"/>
    <property type="match status" value="1"/>
</dbReference>